<evidence type="ECO:0000313" key="4">
    <source>
        <dbReference type="Proteomes" id="UP000054653"/>
    </source>
</evidence>
<gene>
    <name evidence="3" type="ORF">T03_1172</name>
    <name evidence="2" type="ORF">T03_11753</name>
    <name evidence="1" type="ORF">T03_15923</name>
</gene>
<organism evidence="3 4">
    <name type="scientific">Trichinella britovi</name>
    <name type="common">Parasitic roundworm</name>
    <dbReference type="NCBI Taxonomy" id="45882"/>
    <lineage>
        <taxon>Eukaryota</taxon>
        <taxon>Metazoa</taxon>
        <taxon>Ecdysozoa</taxon>
        <taxon>Nematoda</taxon>
        <taxon>Enoplea</taxon>
        <taxon>Dorylaimia</taxon>
        <taxon>Trichinellida</taxon>
        <taxon>Trichinellidae</taxon>
        <taxon>Trichinella</taxon>
    </lineage>
</organism>
<dbReference type="Proteomes" id="UP000054653">
    <property type="component" value="Unassembled WGS sequence"/>
</dbReference>
<protein>
    <submittedName>
        <fullName evidence="3">Uncharacterized protein</fullName>
    </submittedName>
</protein>
<dbReference type="EMBL" id="JYDI01000999">
    <property type="protein sequence ID" value="KRY43643.1"/>
    <property type="molecule type" value="Genomic_DNA"/>
</dbReference>
<comment type="caution">
    <text evidence="3">The sequence shown here is derived from an EMBL/GenBank/DDBJ whole genome shotgun (WGS) entry which is preliminary data.</text>
</comment>
<evidence type="ECO:0000313" key="2">
    <source>
        <dbReference type="EMBL" id="KRY43642.1"/>
    </source>
</evidence>
<keyword evidence="4" id="KW-1185">Reference proteome</keyword>
<dbReference type="AlphaFoldDB" id="A0A0V1C2T6"/>
<name>A0A0V1C2T6_TRIBR</name>
<dbReference type="OrthoDB" id="10603013at2759"/>
<accession>A0A0V1C2T6</accession>
<dbReference type="EMBL" id="JYDI01001000">
    <property type="protein sequence ID" value="KRY43642.1"/>
    <property type="molecule type" value="Genomic_DNA"/>
</dbReference>
<dbReference type="EMBL" id="JYDI01001001">
    <property type="protein sequence ID" value="KRY43641.1"/>
    <property type="molecule type" value="Genomic_DNA"/>
</dbReference>
<evidence type="ECO:0000313" key="3">
    <source>
        <dbReference type="EMBL" id="KRY43643.1"/>
    </source>
</evidence>
<sequence length="98" mass="11044">MLTVAAQMFIAAWLSTLYAARSYFFVTFSSTKDASSIDEGIAGDWQPVSEERCPLNFCHTPLKILFYAATFGRSNCDFRFPAQHFSTIELRLVSKCAE</sequence>
<reference evidence="3 4" key="1">
    <citation type="submission" date="2015-01" db="EMBL/GenBank/DDBJ databases">
        <title>Evolution of Trichinella species and genotypes.</title>
        <authorList>
            <person name="Korhonen P.K."/>
            <person name="Edoardo P."/>
            <person name="Giuseppe L.R."/>
            <person name="Gasser R.B."/>
        </authorList>
    </citation>
    <scope>NUCLEOTIDE SEQUENCE [LARGE SCALE GENOMIC DNA]</scope>
    <source>
        <strain evidence="3">ISS120</strain>
    </source>
</reference>
<proteinExistence type="predicted"/>
<evidence type="ECO:0000313" key="1">
    <source>
        <dbReference type="EMBL" id="KRY43641.1"/>
    </source>
</evidence>